<organism evidence="2 3">
    <name type="scientific">Anisodus tanguticus</name>
    <dbReference type="NCBI Taxonomy" id="243964"/>
    <lineage>
        <taxon>Eukaryota</taxon>
        <taxon>Viridiplantae</taxon>
        <taxon>Streptophyta</taxon>
        <taxon>Embryophyta</taxon>
        <taxon>Tracheophyta</taxon>
        <taxon>Spermatophyta</taxon>
        <taxon>Magnoliopsida</taxon>
        <taxon>eudicotyledons</taxon>
        <taxon>Gunneridae</taxon>
        <taxon>Pentapetalae</taxon>
        <taxon>asterids</taxon>
        <taxon>lamiids</taxon>
        <taxon>Solanales</taxon>
        <taxon>Solanaceae</taxon>
        <taxon>Solanoideae</taxon>
        <taxon>Hyoscyameae</taxon>
        <taxon>Anisodus</taxon>
    </lineage>
</organism>
<name>A0AAE1UXP9_9SOLA</name>
<dbReference type="Proteomes" id="UP001291623">
    <property type="component" value="Unassembled WGS sequence"/>
</dbReference>
<gene>
    <name evidence="2" type="ORF">RND71_039550</name>
</gene>
<evidence type="ECO:0000313" key="3">
    <source>
        <dbReference type="Proteomes" id="UP001291623"/>
    </source>
</evidence>
<dbReference type="EMBL" id="JAVYJV010000022">
    <property type="protein sequence ID" value="KAK4341049.1"/>
    <property type="molecule type" value="Genomic_DNA"/>
</dbReference>
<protein>
    <submittedName>
        <fullName evidence="2">Uncharacterized protein</fullName>
    </submittedName>
</protein>
<keyword evidence="3" id="KW-1185">Reference proteome</keyword>
<evidence type="ECO:0000313" key="2">
    <source>
        <dbReference type="EMBL" id="KAK4341049.1"/>
    </source>
</evidence>
<feature type="region of interest" description="Disordered" evidence="1">
    <location>
        <begin position="33"/>
        <end position="89"/>
    </location>
</feature>
<proteinExistence type="predicted"/>
<feature type="compositionally biased region" description="Polar residues" evidence="1">
    <location>
        <begin position="68"/>
        <end position="89"/>
    </location>
</feature>
<comment type="caution">
    <text evidence="2">The sequence shown here is derived from an EMBL/GenBank/DDBJ whole genome shotgun (WGS) entry which is preliminary data.</text>
</comment>
<sequence>MDQQGNGQSPGIGVVTTSTPMLYGAPYHANQMAGPSPPMPAGAQTVGLPASSGQMAQHRLAYQAHPPTRSNNNCKATTTKFPGKSISRN</sequence>
<dbReference type="AlphaFoldDB" id="A0AAE1UXP9"/>
<accession>A0AAE1UXP9</accession>
<reference evidence="2" key="1">
    <citation type="submission" date="2023-12" db="EMBL/GenBank/DDBJ databases">
        <title>Genome assembly of Anisodus tanguticus.</title>
        <authorList>
            <person name="Wang Y.-J."/>
        </authorList>
    </citation>
    <scope>NUCLEOTIDE SEQUENCE</scope>
    <source>
        <strain evidence="2">KB-2021</strain>
        <tissue evidence="2">Leaf</tissue>
    </source>
</reference>
<evidence type="ECO:0000256" key="1">
    <source>
        <dbReference type="SAM" id="MobiDB-lite"/>
    </source>
</evidence>